<organism evidence="3 4">
    <name type="scientific">Caloramator quimbayensis</name>
    <dbReference type="NCBI Taxonomy" id="1147123"/>
    <lineage>
        <taxon>Bacteria</taxon>
        <taxon>Bacillati</taxon>
        <taxon>Bacillota</taxon>
        <taxon>Clostridia</taxon>
        <taxon>Eubacteriales</taxon>
        <taxon>Clostridiaceae</taxon>
        <taxon>Caloramator</taxon>
    </lineage>
</organism>
<dbReference type="GO" id="GO:0042834">
    <property type="term" value="F:peptidoglycan binding"/>
    <property type="evidence" value="ECO:0007669"/>
    <property type="project" value="InterPro"/>
</dbReference>
<feature type="domain" description="SPOR" evidence="2">
    <location>
        <begin position="72"/>
        <end position="128"/>
    </location>
</feature>
<dbReference type="Gene3D" id="3.30.70.1070">
    <property type="entry name" value="Sporulation related repeat"/>
    <property type="match status" value="1"/>
</dbReference>
<dbReference type="InterPro" id="IPR007730">
    <property type="entry name" value="SPOR-like_dom"/>
</dbReference>
<feature type="transmembrane region" description="Helical" evidence="1">
    <location>
        <begin position="21"/>
        <end position="40"/>
    </location>
</feature>
<keyword evidence="4" id="KW-1185">Reference proteome</keyword>
<accession>A0A1T4XY18</accession>
<dbReference type="Pfam" id="PF05036">
    <property type="entry name" value="SPOR"/>
    <property type="match status" value="1"/>
</dbReference>
<dbReference type="Proteomes" id="UP000190105">
    <property type="component" value="Unassembled WGS sequence"/>
</dbReference>
<dbReference type="InterPro" id="IPR036680">
    <property type="entry name" value="SPOR-like_sf"/>
</dbReference>
<evidence type="ECO:0000313" key="4">
    <source>
        <dbReference type="Proteomes" id="UP000190105"/>
    </source>
</evidence>
<dbReference type="SUPFAM" id="SSF110997">
    <property type="entry name" value="Sporulation related repeat"/>
    <property type="match status" value="1"/>
</dbReference>
<keyword evidence="1" id="KW-1133">Transmembrane helix</keyword>
<name>A0A1T4XY18_9CLOT</name>
<reference evidence="4" key="1">
    <citation type="submission" date="2017-02" db="EMBL/GenBank/DDBJ databases">
        <authorList>
            <person name="Varghese N."/>
            <person name="Submissions S."/>
        </authorList>
    </citation>
    <scope>NUCLEOTIDE SEQUENCE [LARGE SCALE GENOMIC DNA]</scope>
    <source>
        <strain evidence="4">USBA 833</strain>
    </source>
</reference>
<sequence>MNLMYRQILSKVKSSKKIKAILMFTVVLPIAAIVFGSILAKCFIIPITKKEPKQEKETVVSANTNNHIYNIYYFQSGVFTSKANAEMLKKVLKEVNVDCAVVKDKDIYRVIAGISDNNDFEDLKNKFKNLKYDYVVKEIPLNLAENSDDAELIEYIKSVKSIIECQIKLSYINNYNSDTDNLLAEINKENEILKELSIKIMNSDLDKKTIDYFKATNDIIIQNIDKYLIFMKKNQKESVLENLANEIFSIKSLYDFIGQNNI</sequence>
<evidence type="ECO:0000259" key="2">
    <source>
        <dbReference type="Pfam" id="PF05036"/>
    </source>
</evidence>
<dbReference type="STRING" id="1147123.SAMN05443428_11613"/>
<proteinExistence type="predicted"/>
<keyword evidence="1" id="KW-0472">Membrane</keyword>
<protein>
    <submittedName>
        <fullName evidence="3">Sporulation related domain-containing protein</fullName>
    </submittedName>
</protein>
<keyword evidence="1" id="KW-0812">Transmembrane</keyword>
<evidence type="ECO:0000256" key="1">
    <source>
        <dbReference type="SAM" id="Phobius"/>
    </source>
</evidence>
<evidence type="ECO:0000313" key="3">
    <source>
        <dbReference type="EMBL" id="SKA94469.1"/>
    </source>
</evidence>
<dbReference type="OrthoDB" id="1936130at2"/>
<gene>
    <name evidence="3" type="ORF">SAMN05443428_11613</name>
</gene>
<dbReference type="RefSeq" id="WP_078697063.1">
    <property type="nucleotide sequence ID" value="NZ_FUYH01000016.1"/>
</dbReference>
<dbReference type="EMBL" id="FUYH01000016">
    <property type="protein sequence ID" value="SKA94469.1"/>
    <property type="molecule type" value="Genomic_DNA"/>
</dbReference>
<dbReference type="AlphaFoldDB" id="A0A1T4XY18"/>